<comment type="caution">
    <text evidence="2">The sequence shown here is derived from an EMBL/GenBank/DDBJ whole genome shotgun (WGS) entry which is preliminary data.</text>
</comment>
<dbReference type="InterPro" id="IPR049500">
    <property type="entry name" value="Peptidase_M50B-like"/>
</dbReference>
<dbReference type="Pfam" id="PF13398">
    <property type="entry name" value="Peptidase_M50B"/>
    <property type="match status" value="1"/>
</dbReference>
<organism evidence="2 3">
    <name type="scientific">Pseudonocardia endophytica</name>
    <dbReference type="NCBI Taxonomy" id="401976"/>
    <lineage>
        <taxon>Bacteria</taxon>
        <taxon>Bacillati</taxon>
        <taxon>Actinomycetota</taxon>
        <taxon>Actinomycetes</taxon>
        <taxon>Pseudonocardiales</taxon>
        <taxon>Pseudonocardiaceae</taxon>
        <taxon>Pseudonocardia</taxon>
    </lineage>
</organism>
<evidence type="ECO:0000313" key="3">
    <source>
        <dbReference type="Proteomes" id="UP000295560"/>
    </source>
</evidence>
<gene>
    <name evidence="2" type="ORF">EV378_3317</name>
</gene>
<feature type="transmembrane region" description="Helical" evidence="1">
    <location>
        <begin position="75"/>
        <end position="99"/>
    </location>
</feature>
<dbReference type="OrthoDB" id="3577383at2"/>
<feature type="transmembrane region" description="Helical" evidence="1">
    <location>
        <begin position="12"/>
        <end position="30"/>
    </location>
</feature>
<dbReference type="Proteomes" id="UP000295560">
    <property type="component" value="Unassembled WGS sequence"/>
</dbReference>
<accession>A0A4V2PJ79</accession>
<protein>
    <submittedName>
        <fullName evidence="2">Peptidase M50B-like protein</fullName>
    </submittedName>
</protein>
<keyword evidence="1" id="KW-0812">Transmembrane</keyword>
<feature type="transmembrane region" description="Helical" evidence="1">
    <location>
        <begin position="105"/>
        <end position="121"/>
    </location>
</feature>
<dbReference type="RefSeq" id="WP_132426202.1">
    <property type="nucleotide sequence ID" value="NZ_SMFZ01000001.1"/>
</dbReference>
<keyword evidence="1" id="KW-1133">Transmembrane helix</keyword>
<dbReference type="AlphaFoldDB" id="A0A4V2PJ79"/>
<reference evidence="2 3" key="1">
    <citation type="submission" date="2019-03" db="EMBL/GenBank/DDBJ databases">
        <title>Sequencing the genomes of 1000 actinobacteria strains.</title>
        <authorList>
            <person name="Klenk H.-P."/>
        </authorList>
    </citation>
    <scope>NUCLEOTIDE SEQUENCE [LARGE SCALE GENOMIC DNA]</scope>
    <source>
        <strain evidence="2 3">DSM 44969</strain>
    </source>
</reference>
<evidence type="ECO:0000256" key="1">
    <source>
        <dbReference type="SAM" id="Phobius"/>
    </source>
</evidence>
<keyword evidence="1" id="KW-0472">Membrane</keyword>
<sequence>MPEIAPIVGQPVAYGMALAMAVLFVFAVYIGRYPLTLAHEGAHMLALVATLQPIKDWEIQDNADGATSWKTEPGWLAFVLAAFVGYAGPPLLGLGGAALIADGNAWGVLILTLVLCILALVPARKWGLAFLVPLLIVLGVGWTLIDGTPDVRAAVAVGMVWYLLLGGLVMTFLHFGKSVDSGLLAKKTLIPRFVWSVIWVVIGLVCLIKGGALLLARS</sequence>
<dbReference type="EMBL" id="SMFZ01000001">
    <property type="protein sequence ID" value="TCK27446.1"/>
    <property type="molecule type" value="Genomic_DNA"/>
</dbReference>
<name>A0A4V2PJ79_PSEEN</name>
<feature type="transmembrane region" description="Helical" evidence="1">
    <location>
        <begin position="193"/>
        <end position="216"/>
    </location>
</feature>
<feature type="transmembrane region" description="Helical" evidence="1">
    <location>
        <begin position="151"/>
        <end position="173"/>
    </location>
</feature>
<proteinExistence type="predicted"/>
<evidence type="ECO:0000313" key="2">
    <source>
        <dbReference type="EMBL" id="TCK27446.1"/>
    </source>
</evidence>
<feature type="transmembrane region" description="Helical" evidence="1">
    <location>
        <begin position="128"/>
        <end position="145"/>
    </location>
</feature>
<keyword evidence="3" id="KW-1185">Reference proteome</keyword>